<dbReference type="Pfam" id="PF02852">
    <property type="entry name" value="Pyr_redox_dim"/>
    <property type="match status" value="1"/>
</dbReference>
<dbReference type="InterPro" id="IPR001100">
    <property type="entry name" value="Pyr_nuc-diS_OxRdtase"/>
</dbReference>
<dbReference type="Proteomes" id="UP000831181">
    <property type="component" value="Chromosome"/>
</dbReference>
<dbReference type="InterPro" id="IPR016156">
    <property type="entry name" value="FAD/NAD-linked_Rdtase_dimer_sf"/>
</dbReference>
<dbReference type="InterPro" id="IPR004099">
    <property type="entry name" value="Pyr_nucl-diS_OxRdtase_dimer"/>
</dbReference>
<dbReference type="SUPFAM" id="SSF51905">
    <property type="entry name" value="FAD/NAD(P)-binding domain"/>
    <property type="match status" value="1"/>
</dbReference>
<evidence type="ECO:0000313" key="11">
    <source>
        <dbReference type="EMBL" id="UQS87374.1"/>
    </source>
</evidence>
<name>A0A976X6D6_9LACO</name>
<dbReference type="SUPFAM" id="SSF55424">
    <property type="entry name" value="FAD/NAD-linked reductases, dimerisation (C-terminal) domain"/>
    <property type="match status" value="1"/>
</dbReference>
<protein>
    <submittedName>
        <fullName evidence="11">NAD(P)/FAD-dependent oxidoreductase</fullName>
    </submittedName>
</protein>
<keyword evidence="2" id="KW-0285">Flavoprotein</keyword>
<feature type="disulfide bond" description="Redox-active" evidence="8">
    <location>
        <begin position="44"/>
        <end position="49"/>
    </location>
</feature>
<accession>A0A976X6D6</accession>
<feature type="domain" description="Pyridine nucleotide-disulphide oxidoreductase dimerisation" evidence="9">
    <location>
        <begin position="343"/>
        <end position="441"/>
    </location>
</feature>
<dbReference type="GO" id="GO:0050660">
    <property type="term" value="F:flavin adenine dinucleotide binding"/>
    <property type="evidence" value="ECO:0007669"/>
    <property type="project" value="InterPro"/>
</dbReference>
<feature type="binding site" evidence="7">
    <location>
        <position position="115"/>
    </location>
    <ligand>
        <name>FAD</name>
        <dbReference type="ChEBI" id="CHEBI:57692"/>
    </ligand>
</feature>
<dbReference type="Gene3D" id="3.50.50.60">
    <property type="entry name" value="FAD/NAD(P)-binding domain"/>
    <property type="match status" value="2"/>
</dbReference>
<evidence type="ECO:0000256" key="1">
    <source>
        <dbReference type="ARBA" id="ARBA00007532"/>
    </source>
</evidence>
<keyword evidence="5" id="KW-1015">Disulfide bond</keyword>
<comment type="cofactor">
    <cofactor evidence="7">
        <name>FAD</name>
        <dbReference type="ChEBI" id="CHEBI:57692"/>
    </cofactor>
    <text evidence="7">Binds 1 FAD per subunit.</text>
</comment>
<keyword evidence="7" id="KW-0520">NAD</keyword>
<keyword evidence="6" id="KW-0676">Redox-active center</keyword>
<dbReference type="PRINTS" id="PR00411">
    <property type="entry name" value="PNDRDTASEI"/>
</dbReference>
<dbReference type="GO" id="GO:0045454">
    <property type="term" value="P:cell redox homeostasis"/>
    <property type="evidence" value="ECO:0007669"/>
    <property type="project" value="InterPro"/>
</dbReference>
<dbReference type="InterPro" id="IPR036188">
    <property type="entry name" value="FAD/NAD-bd_sf"/>
</dbReference>
<dbReference type="PRINTS" id="PR00368">
    <property type="entry name" value="FADPNR"/>
</dbReference>
<keyword evidence="7" id="KW-0547">Nucleotide-binding</keyword>
<dbReference type="EMBL" id="CP093361">
    <property type="protein sequence ID" value="UQS87374.1"/>
    <property type="molecule type" value="Genomic_DNA"/>
</dbReference>
<keyword evidence="12" id="KW-1185">Reference proteome</keyword>
<gene>
    <name evidence="11" type="ORF">MOO44_04265</name>
</gene>
<sequence length="446" mass="48240">MATNYDYDVLYLGAGHGTFDGAIPLAGTGKKVAVVEAEAIGGTCPNWGCNAKIALDAPVALTREQERIKDQLNGEQSTINWTANMSRKHSIIDVLPGAIEGMMKDAGIDVIKGYGKLTDAHTVEVDGEQKTADKIVIATGLTPHKLNIPGTELAHNSKDFLALTHLPKRITIVGGGYIAMEFATIANAAGAEVTVMLHSDVALRPFYQPFVKKVLVDLQRRGVHFVKNSNVRGFKKVDDALAVEYGEDDTLATDWILDATGRVPNVHGLGLEEVGVKFDERHGIDVNDHLQTSVENIYASGDVINSKQPKLTPTAIFETTYLTSLFSGQTTDPIDFPAVGTNAFTSPRISEAGVSVAEAEKDDNYKVVKADLSADWYYQVDNDSIAERALVFDKEGHLVGASEVSSHAVESINTLLPAIEFKYTKEQLGRIIQIFPSVASDVWATI</sequence>
<evidence type="ECO:0000256" key="8">
    <source>
        <dbReference type="PIRSR" id="PIRSR000350-4"/>
    </source>
</evidence>
<dbReference type="GO" id="GO:0006749">
    <property type="term" value="P:glutathione metabolic process"/>
    <property type="evidence" value="ECO:0007669"/>
    <property type="project" value="TreeGrafter"/>
</dbReference>
<feature type="binding site" evidence="7">
    <location>
        <begin position="174"/>
        <end position="181"/>
    </location>
    <ligand>
        <name>NAD(+)</name>
        <dbReference type="ChEBI" id="CHEBI:57540"/>
    </ligand>
</feature>
<evidence type="ECO:0000256" key="7">
    <source>
        <dbReference type="PIRSR" id="PIRSR000350-3"/>
    </source>
</evidence>
<evidence type="ECO:0000259" key="9">
    <source>
        <dbReference type="Pfam" id="PF02852"/>
    </source>
</evidence>
<keyword evidence="4" id="KW-0560">Oxidoreductase</keyword>
<keyword evidence="3 7" id="KW-0274">FAD</keyword>
<evidence type="ECO:0000256" key="2">
    <source>
        <dbReference type="ARBA" id="ARBA00022630"/>
    </source>
</evidence>
<dbReference type="InterPro" id="IPR046952">
    <property type="entry name" value="GSHR/TRXR-like"/>
</dbReference>
<comment type="similarity">
    <text evidence="1">Belongs to the class-I pyridine nucleotide-disulfide oxidoreductase family.</text>
</comment>
<evidence type="ECO:0000313" key="12">
    <source>
        <dbReference type="Proteomes" id="UP000831181"/>
    </source>
</evidence>
<dbReference type="PIRSF" id="PIRSF000350">
    <property type="entry name" value="Mercury_reductase_MerA"/>
    <property type="match status" value="1"/>
</dbReference>
<dbReference type="RefSeq" id="WP_260117181.1">
    <property type="nucleotide sequence ID" value="NZ_CP093361.1"/>
</dbReference>
<feature type="domain" description="FAD/NAD(P)-binding" evidence="10">
    <location>
        <begin position="7"/>
        <end position="317"/>
    </location>
</feature>
<evidence type="ECO:0000256" key="5">
    <source>
        <dbReference type="ARBA" id="ARBA00023157"/>
    </source>
</evidence>
<evidence type="ECO:0000259" key="10">
    <source>
        <dbReference type="Pfam" id="PF07992"/>
    </source>
</evidence>
<dbReference type="AlphaFoldDB" id="A0A976X6D6"/>
<feature type="binding site" evidence="7">
    <location>
        <position position="261"/>
    </location>
    <ligand>
        <name>NAD(+)</name>
        <dbReference type="ChEBI" id="CHEBI:57540"/>
    </ligand>
</feature>
<dbReference type="Gene3D" id="3.30.390.30">
    <property type="match status" value="1"/>
</dbReference>
<evidence type="ECO:0000256" key="6">
    <source>
        <dbReference type="ARBA" id="ARBA00023284"/>
    </source>
</evidence>
<reference evidence="11" key="1">
    <citation type="journal article" date="2022" name="Int. J. Syst. Evol. Microbiol.">
        <title>Apilactobacillus apisilvae sp. nov., Nicolia spurrieriana gen. nov. sp. nov., Bombilactobacillus folatiphilus sp. nov. and Bombilactobacillus thymidiniphilus sp. nov., four new lactic acid bacterial isolates from stingless bees Tetragonula carbonaria and Austroplebeia australis.</title>
        <authorList>
            <person name="Oliphant S.A."/>
            <person name="Watson-Haigh N.S."/>
            <person name="Sumby K.M."/>
            <person name="Gardner J."/>
            <person name="Groom S."/>
            <person name="Jiranek V."/>
        </authorList>
    </citation>
    <scope>NUCLEOTIDE SEQUENCE</scope>
    <source>
        <strain evidence="11">SGEP1_A5</strain>
    </source>
</reference>
<dbReference type="InterPro" id="IPR023753">
    <property type="entry name" value="FAD/NAD-binding_dom"/>
</dbReference>
<evidence type="ECO:0000256" key="3">
    <source>
        <dbReference type="ARBA" id="ARBA00022827"/>
    </source>
</evidence>
<feature type="binding site" evidence="7">
    <location>
        <position position="302"/>
    </location>
    <ligand>
        <name>FAD</name>
        <dbReference type="ChEBI" id="CHEBI:57692"/>
    </ligand>
</feature>
<dbReference type="GO" id="GO:0004362">
    <property type="term" value="F:glutathione-disulfide reductase (NADPH) activity"/>
    <property type="evidence" value="ECO:0007669"/>
    <property type="project" value="TreeGrafter"/>
</dbReference>
<dbReference type="GO" id="GO:0034599">
    <property type="term" value="P:cellular response to oxidative stress"/>
    <property type="evidence" value="ECO:0007669"/>
    <property type="project" value="TreeGrafter"/>
</dbReference>
<dbReference type="KEGG" id="lbe:MOO44_04265"/>
<dbReference type="Pfam" id="PF07992">
    <property type="entry name" value="Pyr_redox_2"/>
    <property type="match status" value="1"/>
</dbReference>
<dbReference type="PANTHER" id="PTHR42737:SF2">
    <property type="entry name" value="GLUTATHIONE REDUCTASE"/>
    <property type="match status" value="1"/>
</dbReference>
<proteinExistence type="inferred from homology"/>
<evidence type="ECO:0000256" key="4">
    <source>
        <dbReference type="ARBA" id="ARBA00023002"/>
    </source>
</evidence>
<organism evidence="11 12">
    <name type="scientific">Nicoliella spurrieriana</name>
    <dbReference type="NCBI Taxonomy" id="2925830"/>
    <lineage>
        <taxon>Bacteria</taxon>
        <taxon>Bacillati</taxon>
        <taxon>Bacillota</taxon>
        <taxon>Bacilli</taxon>
        <taxon>Lactobacillales</taxon>
        <taxon>Lactobacillaceae</taxon>
        <taxon>Nicoliella</taxon>
    </lineage>
</organism>
<dbReference type="GO" id="GO:0005829">
    <property type="term" value="C:cytosol"/>
    <property type="evidence" value="ECO:0007669"/>
    <property type="project" value="TreeGrafter"/>
</dbReference>
<dbReference type="PANTHER" id="PTHR42737">
    <property type="entry name" value="GLUTATHIONE REDUCTASE"/>
    <property type="match status" value="1"/>
</dbReference>